<sequence>MKRLVPLGLPLLAALALPINGTARAQDVDAVFDFIPAGGRTLLEKLRAGGLPESLSAAIAGPGADVAAWQETLETARAEAPAIAALDSWEADTLAHYLAWRAPFDAGGGLPRDGRDLSLQLCQSCHIITVVVTQDRTREAWLGTMNSPSHVEIEMSDAERQLLADYLVLNAAIPIDLVPPELRAGGASY</sequence>
<organism evidence="2 3">
    <name type="scientific">Roseivivax lentus</name>
    <dbReference type="NCBI Taxonomy" id="633194"/>
    <lineage>
        <taxon>Bacteria</taxon>
        <taxon>Pseudomonadati</taxon>
        <taxon>Pseudomonadota</taxon>
        <taxon>Alphaproteobacteria</taxon>
        <taxon>Rhodobacterales</taxon>
        <taxon>Roseobacteraceae</taxon>
        <taxon>Roseivivax</taxon>
    </lineage>
</organism>
<keyword evidence="3" id="KW-1185">Reference proteome</keyword>
<dbReference type="GO" id="GO:0009055">
    <property type="term" value="F:electron transfer activity"/>
    <property type="evidence" value="ECO:0007669"/>
    <property type="project" value="InterPro"/>
</dbReference>
<reference evidence="3" key="1">
    <citation type="submission" date="2017-01" db="EMBL/GenBank/DDBJ databases">
        <authorList>
            <person name="Varghese N."/>
            <person name="Submissions S."/>
        </authorList>
    </citation>
    <scope>NUCLEOTIDE SEQUENCE [LARGE SCALE GENOMIC DNA]</scope>
    <source>
        <strain evidence="3">DSM 29430</strain>
    </source>
</reference>
<keyword evidence="1" id="KW-0732">Signal</keyword>
<accession>A0A1N7NYA8</accession>
<feature type="chain" id="PRO_5013247190" description="Cytochrome c domain-containing protein" evidence="1">
    <location>
        <begin position="26"/>
        <end position="189"/>
    </location>
</feature>
<dbReference type="SUPFAM" id="SSF46626">
    <property type="entry name" value="Cytochrome c"/>
    <property type="match status" value="1"/>
</dbReference>
<dbReference type="Gene3D" id="1.10.760.10">
    <property type="entry name" value="Cytochrome c-like domain"/>
    <property type="match status" value="1"/>
</dbReference>
<evidence type="ECO:0000256" key="1">
    <source>
        <dbReference type="SAM" id="SignalP"/>
    </source>
</evidence>
<evidence type="ECO:0000313" key="3">
    <source>
        <dbReference type="Proteomes" id="UP000186684"/>
    </source>
</evidence>
<proteinExistence type="predicted"/>
<dbReference type="GO" id="GO:0020037">
    <property type="term" value="F:heme binding"/>
    <property type="evidence" value="ECO:0007669"/>
    <property type="project" value="InterPro"/>
</dbReference>
<protein>
    <recommendedName>
        <fullName evidence="4">Cytochrome c domain-containing protein</fullName>
    </recommendedName>
</protein>
<dbReference type="OrthoDB" id="7855889at2"/>
<dbReference type="RefSeq" id="WP_076449321.1">
    <property type="nucleotide sequence ID" value="NZ_FTOQ01000011.1"/>
</dbReference>
<evidence type="ECO:0000313" key="2">
    <source>
        <dbReference type="EMBL" id="SIT03355.1"/>
    </source>
</evidence>
<dbReference type="Proteomes" id="UP000186684">
    <property type="component" value="Unassembled WGS sequence"/>
</dbReference>
<dbReference type="STRING" id="633194.SAMN05421759_11130"/>
<dbReference type="AlphaFoldDB" id="A0A1N7NYA8"/>
<gene>
    <name evidence="2" type="ORF">SAMN05421759_11130</name>
</gene>
<feature type="signal peptide" evidence="1">
    <location>
        <begin position="1"/>
        <end position="25"/>
    </location>
</feature>
<evidence type="ECO:0008006" key="4">
    <source>
        <dbReference type="Google" id="ProtNLM"/>
    </source>
</evidence>
<name>A0A1N7NYA8_9RHOB</name>
<dbReference type="EMBL" id="FTOQ01000011">
    <property type="protein sequence ID" value="SIT03355.1"/>
    <property type="molecule type" value="Genomic_DNA"/>
</dbReference>
<dbReference type="InterPro" id="IPR036909">
    <property type="entry name" value="Cyt_c-like_dom_sf"/>
</dbReference>